<feature type="compositionally biased region" description="Low complexity" evidence="1">
    <location>
        <begin position="14"/>
        <end position="24"/>
    </location>
</feature>
<evidence type="ECO:0000259" key="2">
    <source>
        <dbReference type="PROSITE" id="PS50191"/>
    </source>
</evidence>
<feature type="region of interest" description="Disordered" evidence="1">
    <location>
        <begin position="343"/>
        <end position="396"/>
    </location>
</feature>
<dbReference type="PANTHER" id="PTHR45824:SF29">
    <property type="entry name" value="GH16843P"/>
    <property type="match status" value="1"/>
</dbReference>
<dbReference type="PROSITE" id="PS50191">
    <property type="entry name" value="CRAL_TRIO"/>
    <property type="match status" value="1"/>
</dbReference>
<evidence type="ECO:0000256" key="1">
    <source>
        <dbReference type="SAM" id="MobiDB-lite"/>
    </source>
</evidence>
<sequence>MTKRGWRADEAPHQSTSQSSQAASLREKKEDALKVPIADPVESAKPASAPPLTADQQSKYETLLQTVKSWKEVPSTQGKGGPITEDEVMWLTRECLLRYLRATKWSTAEAAKRILGTLTWRREYGVEDLTPEHISPENETGKQIILGYDTASRPCQYLNPGRQNTEPSPKQVQHLVFMVERVIDIMKPGQETLALLINFKSSKTRSNTSPPLSQGREVLHILQTHYPERLGRALIINVPWIVWGFFKLITPFIDPLTREKLKFNDNMRQFVPPEQLWTEFQGDLNFEYDHEVYWPALIKMCEERHAELRARWIKAGKNHGESEIYLKGGDALSITGMKADKATTLHQAEQQKSIQTVAESAGTEGVEGSNGSEVHVNEGVENQTRETANKAEDEKQ</sequence>
<dbReference type="HOGENOM" id="CLU_014001_1_2_1"/>
<dbReference type="CDD" id="cd00170">
    <property type="entry name" value="SEC14"/>
    <property type="match status" value="1"/>
</dbReference>
<keyword evidence="4" id="KW-1185">Reference proteome</keyword>
<protein>
    <recommendedName>
        <fullName evidence="2">CRAL-TRIO domain-containing protein</fullName>
    </recommendedName>
</protein>
<feature type="region of interest" description="Disordered" evidence="1">
    <location>
        <begin position="1"/>
        <end position="57"/>
    </location>
</feature>
<feature type="compositionally biased region" description="Basic and acidic residues" evidence="1">
    <location>
        <begin position="1"/>
        <end position="12"/>
    </location>
</feature>
<dbReference type="SUPFAM" id="SSF46938">
    <property type="entry name" value="CRAL/TRIO N-terminal domain"/>
    <property type="match status" value="1"/>
</dbReference>
<dbReference type="EMBL" id="KN832873">
    <property type="protein sequence ID" value="KIN04224.1"/>
    <property type="molecule type" value="Genomic_DNA"/>
</dbReference>
<feature type="domain" description="CRAL-TRIO" evidence="2">
    <location>
        <begin position="133"/>
        <end position="288"/>
    </location>
</feature>
<dbReference type="GO" id="GO:0008526">
    <property type="term" value="F:phosphatidylinositol transfer activity"/>
    <property type="evidence" value="ECO:0007669"/>
    <property type="project" value="TreeGrafter"/>
</dbReference>
<dbReference type="SMART" id="SM01100">
    <property type="entry name" value="CRAL_TRIO_N"/>
    <property type="match status" value="1"/>
</dbReference>
<accession>A0A0C3CYY5</accession>
<dbReference type="InParanoid" id="A0A0C3CYY5"/>
<evidence type="ECO:0000313" key="4">
    <source>
        <dbReference type="Proteomes" id="UP000054321"/>
    </source>
</evidence>
<dbReference type="Pfam" id="PF03765">
    <property type="entry name" value="CRAL_TRIO_N"/>
    <property type="match status" value="1"/>
</dbReference>
<feature type="compositionally biased region" description="Polar residues" evidence="1">
    <location>
        <begin position="344"/>
        <end position="358"/>
    </location>
</feature>
<dbReference type="FunCoup" id="A0A0C3CYY5">
    <property type="interactions" value="177"/>
</dbReference>
<evidence type="ECO:0000313" key="3">
    <source>
        <dbReference type="EMBL" id="KIN04224.1"/>
    </source>
</evidence>
<reference evidence="3 4" key="1">
    <citation type="submission" date="2014-04" db="EMBL/GenBank/DDBJ databases">
        <authorList>
            <consortium name="DOE Joint Genome Institute"/>
            <person name="Kuo A."/>
            <person name="Martino E."/>
            <person name="Perotto S."/>
            <person name="Kohler A."/>
            <person name="Nagy L.G."/>
            <person name="Floudas D."/>
            <person name="Copeland A."/>
            <person name="Barry K.W."/>
            <person name="Cichocki N."/>
            <person name="Veneault-Fourrey C."/>
            <person name="LaButti K."/>
            <person name="Lindquist E.A."/>
            <person name="Lipzen A."/>
            <person name="Lundell T."/>
            <person name="Morin E."/>
            <person name="Murat C."/>
            <person name="Sun H."/>
            <person name="Tunlid A."/>
            <person name="Henrissat B."/>
            <person name="Grigoriev I.V."/>
            <person name="Hibbett D.S."/>
            <person name="Martin F."/>
            <person name="Nordberg H.P."/>
            <person name="Cantor M.N."/>
            <person name="Hua S.X."/>
        </authorList>
    </citation>
    <scope>NUCLEOTIDE SEQUENCE [LARGE SCALE GENOMIC DNA]</scope>
    <source>
        <strain evidence="3 4">Zn</strain>
    </source>
</reference>
<dbReference type="PANTHER" id="PTHR45824">
    <property type="entry name" value="GH16843P"/>
    <property type="match status" value="1"/>
</dbReference>
<reference evidence="4" key="2">
    <citation type="submission" date="2015-01" db="EMBL/GenBank/DDBJ databases">
        <title>Evolutionary Origins and Diversification of the Mycorrhizal Mutualists.</title>
        <authorList>
            <consortium name="DOE Joint Genome Institute"/>
            <consortium name="Mycorrhizal Genomics Consortium"/>
            <person name="Kohler A."/>
            <person name="Kuo A."/>
            <person name="Nagy L.G."/>
            <person name="Floudas D."/>
            <person name="Copeland A."/>
            <person name="Barry K.W."/>
            <person name="Cichocki N."/>
            <person name="Veneault-Fourrey C."/>
            <person name="LaButti K."/>
            <person name="Lindquist E.A."/>
            <person name="Lipzen A."/>
            <person name="Lundell T."/>
            <person name="Morin E."/>
            <person name="Murat C."/>
            <person name="Riley R."/>
            <person name="Ohm R."/>
            <person name="Sun H."/>
            <person name="Tunlid A."/>
            <person name="Henrissat B."/>
            <person name="Grigoriev I.V."/>
            <person name="Hibbett D.S."/>
            <person name="Martin F."/>
        </authorList>
    </citation>
    <scope>NUCLEOTIDE SEQUENCE [LARGE SCALE GENOMIC DNA]</scope>
    <source>
        <strain evidence="4">Zn</strain>
    </source>
</reference>
<dbReference type="Gene3D" id="3.40.525.10">
    <property type="entry name" value="CRAL-TRIO lipid binding domain"/>
    <property type="match status" value="1"/>
</dbReference>
<dbReference type="InterPro" id="IPR036865">
    <property type="entry name" value="CRAL-TRIO_dom_sf"/>
</dbReference>
<dbReference type="AlphaFoldDB" id="A0A0C3CYY5"/>
<dbReference type="FunFam" id="3.40.525.10:FF:000013">
    <property type="entry name" value="Phosphatidylinositol transfer protein PDR16"/>
    <property type="match status" value="1"/>
</dbReference>
<dbReference type="Pfam" id="PF00650">
    <property type="entry name" value="CRAL_TRIO"/>
    <property type="match status" value="1"/>
</dbReference>
<name>A0A0C3CYY5_OIDMZ</name>
<dbReference type="InterPro" id="IPR036273">
    <property type="entry name" value="CRAL/TRIO_N_dom_sf"/>
</dbReference>
<dbReference type="InterPro" id="IPR011074">
    <property type="entry name" value="CRAL/TRIO_N_dom"/>
</dbReference>
<dbReference type="Proteomes" id="UP000054321">
    <property type="component" value="Unassembled WGS sequence"/>
</dbReference>
<dbReference type="GO" id="GO:0008289">
    <property type="term" value="F:lipid binding"/>
    <property type="evidence" value="ECO:0007669"/>
    <property type="project" value="UniProtKB-ARBA"/>
</dbReference>
<gene>
    <name evidence="3" type="ORF">OIDMADRAFT_102508</name>
</gene>
<dbReference type="SUPFAM" id="SSF52087">
    <property type="entry name" value="CRAL/TRIO domain"/>
    <property type="match status" value="1"/>
</dbReference>
<dbReference type="OrthoDB" id="75724at2759"/>
<dbReference type="STRING" id="913774.A0A0C3CYY5"/>
<organism evidence="3 4">
    <name type="scientific">Oidiodendron maius (strain Zn)</name>
    <dbReference type="NCBI Taxonomy" id="913774"/>
    <lineage>
        <taxon>Eukaryota</taxon>
        <taxon>Fungi</taxon>
        <taxon>Dikarya</taxon>
        <taxon>Ascomycota</taxon>
        <taxon>Pezizomycotina</taxon>
        <taxon>Leotiomycetes</taxon>
        <taxon>Leotiomycetes incertae sedis</taxon>
        <taxon>Myxotrichaceae</taxon>
        <taxon>Oidiodendron</taxon>
    </lineage>
</organism>
<dbReference type="SMART" id="SM00516">
    <property type="entry name" value="SEC14"/>
    <property type="match status" value="1"/>
</dbReference>
<proteinExistence type="predicted"/>
<dbReference type="InterPro" id="IPR052578">
    <property type="entry name" value="PI_Transfer_CRAL-TRIO"/>
</dbReference>
<dbReference type="InterPro" id="IPR001251">
    <property type="entry name" value="CRAL-TRIO_dom"/>
</dbReference>
<feature type="compositionally biased region" description="Basic and acidic residues" evidence="1">
    <location>
        <begin position="375"/>
        <end position="396"/>
    </location>
</feature>
<dbReference type="GO" id="GO:0071944">
    <property type="term" value="C:cell periphery"/>
    <property type="evidence" value="ECO:0007669"/>
    <property type="project" value="UniProtKB-ARBA"/>
</dbReference>